<sequence length="609" mass="65170">MPKKNAAPPGDEQSRTLEDTRNRAAGSLTSFNAEARTVDVILATDTPVRVRTWEGTYDEILAITPAAIDTSRMDSLALLDSHDRYGGLASRLGGIVPGSLRFEGGKAIVTAKISRNERGQALFDDLSDGHVLPASVSFRPLEQKRTEAAPGGVATVNVTRWAPLELSIVSVPADPKASTRSEQEHTSIEGPKMTRKEINDQIRNIAEIAGLDRAWADEQIDNETDVEVARAAAFEAMKARGTTAATIRAPHNSTTLDNPEVRRRAISEAVYARTTAGAQVSDPARQFVGMTALEVARECLRHAGENVIGLTPSALVERALSTSDFPIIMGDAVGRTLREAYSAAPSGLKLVARQTTAPDFRMKHRIQVSEAPRLEKVNEAGEFKHGSLAEAKESYKLTTYGKIISLTRQAIIGDDLGAFADLARRMGQAAAATEAQLLVDLLVQGSGVGPTLSDGSALFHAANHKNYVASGAALALDTLGAARLAMRKQTGLTGELISVEPKYLVVPPDLETKADQLMTQITATKAEDTNVLAGKFSVVVEPRLTDAARWYVVADIASCDGLEYAYLAGEEGVQIETKAGFEVDGVSVKARVDFGAGFVDYRSWYAAKG</sequence>
<dbReference type="AlphaFoldDB" id="A0A4R2CSL9"/>
<dbReference type="Proteomes" id="UP000295351">
    <property type="component" value="Unassembled WGS sequence"/>
</dbReference>
<dbReference type="RefSeq" id="WP_133035196.1">
    <property type="nucleotide sequence ID" value="NZ_BAABEI010000012.1"/>
</dbReference>
<dbReference type="EMBL" id="SLVX01000012">
    <property type="protein sequence ID" value="TCN42269.1"/>
    <property type="molecule type" value="Genomic_DNA"/>
</dbReference>
<name>A0A4R2CSL9_SHIGR</name>
<gene>
    <name evidence="1" type="ORF">EV665_1123</name>
</gene>
<keyword evidence="2" id="KW-1185">Reference proteome</keyword>
<protein>
    <submittedName>
        <fullName evidence="1">Mu-like prophage major head subunit gpT</fullName>
    </submittedName>
</protein>
<comment type="caution">
    <text evidence="1">The sequence shown here is derived from an EMBL/GenBank/DDBJ whole genome shotgun (WGS) entry which is preliminary data.</text>
</comment>
<accession>A0A4R2CSL9</accession>
<evidence type="ECO:0000313" key="1">
    <source>
        <dbReference type="EMBL" id="TCN42269.1"/>
    </source>
</evidence>
<proteinExistence type="predicted"/>
<dbReference type="Pfam" id="PF25209">
    <property type="entry name" value="Phage_capsid_4"/>
    <property type="match status" value="1"/>
</dbReference>
<evidence type="ECO:0000313" key="2">
    <source>
        <dbReference type="Proteomes" id="UP000295351"/>
    </source>
</evidence>
<dbReference type="NCBIfam" id="NF045541">
    <property type="entry name" value="scaf_prot_MCP2"/>
    <property type="match status" value="1"/>
</dbReference>
<reference evidence="1 2" key="1">
    <citation type="submission" date="2019-03" db="EMBL/GenBank/DDBJ databases">
        <title>Genomic Encyclopedia of Type Strains, Phase IV (KMG-IV): sequencing the most valuable type-strain genomes for metagenomic binning, comparative biology and taxonomic classification.</title>
        <authorList>
            <person name="Goeker M."/>
        </authorList>
    </citation>
    <scope>NUCLEOTIDE SEQUENCE [LARGE SCALE GENOMIC DNA]</scope>
    <source>
        <strain evidence="1 2">DSM 18401</strain>
    </source>
</reference>
<organism evidence="1 2">
    <name type="scientific">Shinella granuli</name>
    <dbReference type="NCBI Taxonomy" id="323621"/>
    <lineage>
        <taxon>Bacteria</taxon>
        <taxon>Pseudomonadati</taxon>
        <taxon>Pseudomonadota</taxon>
        <taxon>Alphaproteobacteria</taxon>
        <taxon>Hyphomicrobiales</taxon>
        <taxon>Rhizobiaceae</taxon>
        <taxon>Shinella</taxon>
    </lineage>
</organism>